<reference evidence="9" key="2">
    <citation type="journal article" date="2018" name="Nat. Commun.">
        <title>Extreme sensitivity to ultraviolet light in the fungal pathogen causing white-nose syndrome of bats.</title>
        <authorList>
            <person name="Palmer J.M."/>
            <person name="Drees K.P."/>
            <person name="Foster J.T."/>
            <person name="Lindner D.L."/>
        </authorList>
    </citation>
    <scope>NUCLEOTIDE SEQUENCE [LARGE SCALE GENOMIC DNA]</scope>
    <source>
        <strain evidence="9">UAMH 10579</strain>
    </source>
</reference>
<dbReference type="STRING" id="342668.A0A1B8GR00"/>
<reference evidence="8 9" key="1">
    <citation type="submission" date="2016-03" db="EMBL/GenBank/DDBJ databases">
        <title>Comparative genomics of Pseudogymnoascus destructans, the fungus causing white-nose syndrome of bats.</title>
        <authorList>
            <person name="Palmer J.M."/>
            <person name="Drees K.P."/>
            <person name="Foster J.T."/>
            <person name="Lindner D.L."/>
        </authorList>
    </citation>
    <scope>NUCLEOTIDE SEQUENCE [LARGE SCALE GENOMIC DNA]</scope>
    <source>
        <strain evidence="8 9">UAMH 10579</strain>
    </source>
</reference>
<feature type="compositionally biased region" description="Low complexity" evidence="5">
    <location>
        <begin position="385"/>
        <end position="396"/>
    </location>
</feature>
<evidence type="ECO:0000256" key="3">
    <source>
        <dbReference type="ARBA" id="ARBA00022989"/>
    </source>
</evidence>
<dbReference type="Proteomes" id="UP000091956">
    <property type="component" value="Unassembled WGS sequence"/>
</dbReference>
<keyword evidence="4 6" id="KW-0472">Membrane</keyword>
<evidence type="ECO:0000256" key="2">
    <source>
        <dbReference type="ARBA" id="ARBA00022692"/>
    </source>
</evidence>
<dbReference type="OrthoDB" id="5347452at2759"/>
<dbReference type="GO" id="GO:0016020">
    <property type="term" value="C:membrane"/>
    <property type="evidence" value="ECO:0007669"/>
    <property type="project" value="UniProtKB-SubCell"/>
</dbReference>
<evidence type="ECO:0000256" key="7">
    <source>
        <dbReference type="SAM" id="SignalP"/>
    </source>
</evidence>
<keyword evidence="9" id="KW-1185">Reference proteome</keyword>
<feature type="compositionally biased region" description="Polar residues" evidence="5">
    <location>
        <begin position="246"/>
        <end position="262"/>
    </location>
</feature>
<feature type="chain" id="PRO_5008608888" description="Mid2 domain-containing protein" evidence="7">
    <location>
        <begin position="21"/>
        <end position="530"/>
    </location>
</feature>
<feature type="region of interest" description="Disordered" evidence="5">
    <location>
        <begin position="309"/>
        <end position="458"/>
    </location>
</feature>
<dbReference type="RefSeq" id="XP_018131992.1">
    <property type="nucleotide sequence ID" value="XM_018272617.2"/>
</dbReference>
<proteinExistence type="predicted"/>
<keyword evidence="3 6" id="KW-1133">Transmembrane helix</keyword>
<feature type="signal peptide" evidence="7">
    <location>
        <begin position="1"/>
        <end position="20"/>
    </location>
</feature>
<organism evidence="8 9">
    <name type="scientific">Pseudogymnoascus verrucosus</name>
    <dbReference type="NCBI Taxonomy" id="342668"/>
    <lineage>
        <taxon>Eukaryota</taxon>
        <taxon>Fungi</taxon>
        <taxon>Dikarya</taxon>
        <taxon>Ascomycota</taxon>
        <taxon>Pezizomycotina</taxon>
        <taxon>Leotiomycetes</taxon>
        <taxon>Thelebolales</taxon>
        <taxon>Thelebolaceae</taxon>
        <taxon>Pseudogymnoascus</taxon>
    </lineage>
</organism>
<gene>
    <name evidence="8" type="ORF">VE01_03119</name>
</gene>
<evidence type="ECO:0000256" key="6">
    <source>
        <dbReference type="SAM" id="Phobius"/>
    </source>
</evidence>
<evidence type="ECO:0000256" key="5">
    <source>
        <dbReference type="SAM" id="MobiDB-lite"/>
    </source>
</evidence>
<evidence type="ECO:0008006" key="10">
    <source>
        <dbReference type="Google" id="ProtNLM"/>
    </source>
</evidence>
<evidence type="ECO:0000256" key="1">
    <source>
        <dbReference type="ARBA" id="ARBA00004167"/>
    </source>
</evidence>
<sequence length="530" mass="53945">MVHLPLLTLLLATTLTPTNGFKWTPPKATPAAAPLPSIVPRFKPPKPTLAPDAPYDLLNKHGVGRRAESSTGAITAYAAPDATCGYFDGRPGAPLHCGTADTCFMFTSAGGNGYIGCCPIDGPFEQCGFRTNCLDAADIKNGTLCDSGCLHDTYTLKCTESTAPYCAALTWPMNGVADYFCDNDRITTTQTLYTSYRGQTDKTWFTTTISSSSLTASSHSSTFTDGNNGFNDALGPTSDSSSDSSANPTGGTDSGANGSSDHSTSKSKKTPVGPIVGGVVGGVAALAIIGLLIFFLLRRKRAAAAASAASAPTVAPLPQGGAPGPQQQGPQGPPAYIADANKPPLNPNTNSYYGPPAPQAGFAGQYGGPEMQQQQQQYAVSPEMQQQQYPQQPPQQAGGYFDPNTGTYYSPVPQSHGSPNPTSPTTTAVSGQTNDVINSAGGVRDSTATGSTAVGAGAYGYSSPRPGFSEMSANMAGGPFPRDQHEGTFEVEGSGPVVGGGVGGGGGGGGQGVIREVGGIGELEGGGTGR</sequence>
<evidence type="ECO:0000313" key="9">
    <source>
        <dbReference type="Proteomes" id="UP000091956"/>
    </source>
</evidence>
<feature type="transmembrane region" description="Helical" evidence="6">
    <location>
        <begin position="275"/>
        <end position="297"/>
    </location>
</feature>
<dbReference type="AlphaFoldDB" id="A0A1B8GR00"/>
<dbReference type="PANTHER" id="PTHR15549">
    <property type="entry name" value="PAIRED IMMUNOGLOBULIN-LIKE TYPE 2 RECEPTOR"/>
    <property type="match status" value="1"/>
</dbReference>
<dbReference type="PANTHER" id="PTHR15549:SF26">
    <property type="entry name" value="AXIAL BUDDING PATTERN PROTEIN 2-RELATED"/>
    <property type="match status" value="1"/>
</dbReference>
<evidence type="ECO:0000256" key="4">
    <source>
        <dbReference type="ARBA" id="ARBA00023136"/>
    </source>
</evidence>
<feature type="compositionally biased region" description="Gly residues" evidence="5">
    <location>
        <begin position="496"/>
        <end position="530"/>
    </location>
</feature>
<evidence type="ECO:0000313" key="8">
    <source>
        <dbReference type="EMBL" id="OBT98259.1"/>
    </source>
</evidence>
<protein>
    <recommendedName>
        <fullName evidence="10">Mid2 domain-containing protein</fullName>
    </recommendedName>
</protein>
<dbReference type="EMBL" id="KV460217">
    <property type="protein sequence ID" value="OBT98259.1"/>
    <property type="molecule type" value="Genomic_DNA"/>
</dbReference>
<keyword evidence="2 6" id="KW-0812">Transmembrane</keyword>
<feature type="region of interest" description="Disordered" evidence="5">
    <location>
        <begin position="227"/>
        <end position="274"/>
    </location>
</feature>
<feature type="compositionally biased region" description="Low complexity" evidence="5">
    <location>
        <begin position="446"/>
        <end position="458"/>
    </location>
</feature>
<keyword evidence="7" id="KW-0732">Signal</keyword>
<dbReference type="GeneID" id="28836505"/>
<comment type="subcellular location">
    <subcellularLocation>
        <location evidence="1">Membrane</location>
        <topology evidence="1">Single-pass membrane protein</topology>
    </subcellularLocation>
</comment>
<name>A0A1B8GR00_9PEZI</name>
<dbReference type="GO" id="GO:0071944">
    <property type="term" value="C:cell periphery"/>
    <property type="evidence" value="ECO:0007669"/>
    <property type="project" value="UniProtKB-ARBA"/>
</dbReference>
<accession>A0A1B8GR00</accession>
<feature type="compositionally biased region" description="Low complexity" evidence="5">
    <location>
        <begin position="309"/>
        <end position="330"/>
    </location>
</feature>
<feature type="compositionally biased region" description="Polar residues" evidence="5">
    <location>
        <begin position="404"/>
        <end position="437"/>
    </location>
</feature>
<feature type="region of interest" description="Disordered" evidence="5">
    <location>
        <begin position="478"/>
        <end position="530"/>
    </location>
</feature>
<dbReference type="InterPro" id="IPR051694">
    <property type="entry name" value="Immunoregulatory_rcpt-like"/>
</dbReference>